<dbReference type="Proteomes" id="UP001168877">
    <property type="component" value="Unassembled WGS sequence"/>
</dbReference>
<evidence type="ECO:0000313" key="3">
    <source>
        <dbReference type="Proteomes" id="UP001168877"/>
    </source>
</evidence>
<dbReference type="EMBL" id="JAUESC010000382">
    <property type="protein sequence ID" value="KAK0588354.1"/>
    <property type="molecule type" value="Genomic_DNA"/>
</dbReference>
<name>A0AA39VJZ5_ACESA</name>
<reference evidence="2" key="2">
    <citation type="submission" date="2023-06" db="EMBL/GenBank/DDBJ databases">
        <authorList>
            <person name="Swenson N.G."/>
            <person name="Wegrzyn J.L."/>
            <person name="Mcevoy S.L."/>
        </authorList>
    </citation>
    <scope>NUCLEOTIDE SEQUENCE</scope>
    <source>
        <strain evidence="2">NS2018</strain>
        <tissue evidence="2">Leaf</tissue>
    </source>
</reference>
<protein>
    <submittedName>
        <fullName evidence="2">Uncharacterized protein</fullName>
    </submittedName>
</protein>
<comment type="caution">
    <text evidence="2">The sequence shown here is derived from an EMBL/GenBank/DDBJ whole genome shotgun (WGS) entry which is preliminary data.</text>
</comment>
<gene>
    <name evidence="2" type="ORF">LWI29_038495</name>
</gene>
<dbReference type="AlphaFoldDB" id="A0AA39VJZ5"/>
<proteinExistence type="predicted"/>
<evidence type="ECO:0000256" key="1">
    <source>
        <dbReference type="SAM" id="MobiDB-lite"/>
    </source>
</evidence>
<feature type="region of interest" description="Disordered" evidence="1">
    <location>
        <begin position="1"/>
        <end position="31"/>
    </location>
</feature>
<accession>A0AA39VJZ5</accession>
<keyword evidence="3" id="KW-1185">Reference proteome</keyword>
<reference evidence="2" key="1">
    <citation type="journal article" date="2022" name="Plant J.">
        <title>Strategies of tolerance reflected in two North American maple genomes.</title>
        <authorList>
            <person name="McEvoy S.L."/>
            <person name="Sezen U.U."/>
            <person name="Trouern-Trend A."/>
            <person name="McMahon S.M."/>
            <person name="Schaberg P.G."/>
            <person name="Yang J."/>
            <person name="Wegrzyn J.L."/>
            <person name="Swenson N.G."/>
        </authorList>
    </citation>
    <scope>NUCLEOTIDE SEQUENCE</scope>
    <source>
        <strain evidence="2">NS2018</strain>
    </source>
</reference>
<evidence type="ECO:0000313" key="2">
    <source>
        <dbReference type="EMBL" id="KAK0588354.1"/>
    </source>
</evidence>
<feature type="region of interest" description="Disordered" evidence="1">
    <location>
        <begin position="86"/>
        <end position="128"/>
    </location>
</feature>
<organism evidence="2 3">
    <name type="scientific">Acer saccharum</name>
    <name type="common">Sugar maple</name>
    <dbReference type="NCBI Taxonomy" id="4024"/>
    <lineage>
        <taxon>Eukaryota</taxon>
        <taxon>Viridiplantae</taxon>
        <taxon>Streptophyta</taxon>
        <taxon>Embryophyta</taxon>
        <taxon>Tracheophyta</taxon>
        <taxon>Spermatophyta</taxon>
        <taxon>Magnoliopsida</taxon>
        <taxon>eudicotyledons</taxon>
        <taxon>Gunneridae</taxon>
        <taxon>Pentapetalae</taxon>
        <taxon>rosids</taxon>
        <taxon>malvids</taxon>
        <taxon>Sapindales</taxon>
        <taxon>Sapindaceae</taxon>
        <taxon>Hippocastanoideae</taxon>
        <taxon>Acereae</taxon>
        <taxon>Acer</taxon>
    </lineage>
</organism>
<sequence>MSAESALLVCNEKDLPSQSKKPNPDKNPSAIQLPEAKTILINDLDALKIVILKCSTEMNLKVQGVTTKEWRFKPGRDSHMWLWKSTPASKLPADSQRSTTEDGHNHRPIKPQTVVPPFIGPTQIPTFH</sequence>